<reference evidence="1" key="1">
    <citation type="journal article" date="2012" name="Science">
        <title>Fermentation, hydrogen, and sulfur metabolism in multiple uncultivated bacterial phyla.</title>
        <authorList>
            <person name="Wrighton K.C."/>
            <person name="Thomas B.C."/>
            <person name="Sharon I."/>
            <person name="Miller C.S."/>
            <person name="Castelle C.J."/>
            <person name="VerBerkmoes N.C."/>
            <person name="Wilkins M.J."/>
            <person name="Hettich R.L."/>
            <person name="Lipton M.S."/>
            <person name="Williams K.H."/>
            <person name="Long P.E."/>
            <person name="Banfield J.F."/>
        </authorList>
    </citation>
    <scope>NUCLEOTIDE SEQUENCE [LARGE SCALE GENOMIC DNA]</scope>
</reference>
<protein>
    <submittedName>
        <fullName evidence="1">Uncharacterized protein</fullName>
    </submittedName>
</protein>
<evidence type="ECO:0000313" key="1">
    <source>
        <dbReference type="EMBL" id="EKE27315.1"/>
    </source>
</evidence>
<proteinExistence type="predicted"/>
<dbReference type="EMBL" id="AMFJ01000499">
    <property type="protein sequence ID" value="EKE27315.1"/>
    <property type="molecule type" value="Genomic_DNA"/>
</dbReference>
<comment type="caution">
    <text evidence="1">The sequence shown here is derived from an EMBL/GenBank/DDBJ whole genome shotgun (WGS) entry which is preliminary data.</text>
</comment>
<organism evidence="1">
    <name type="scientific">uncultured bacterium</name>
    <name type="common">gcode 4</name>
    <dbReference type="NCBI Taxonomy" id="1234023"/>
    <lineage>
        <taxon>Bacteria</taxon>
        <taxon>environmental samples</taxon>
    </lineage>
</organism>
<sequence>MKDYIKEFRKQKMKKNVLLLFSSLAFAFVINGFLFWTPSGNQLQTSVKNYWVEKTDKKATSDIYLARAGTGIGADMLDIKVWTDLKNVSELKFSIVSDPQGLKIDNIFTDAKDLDLIKQSNVPGFYMIVIKMNKARDIPANSNLGKIVFTKIAETATSVNLVETNFVSEWVSYELQNSWVEF</sequence>
<accession>K2GVG5</accession>
<name>K2GVG5_9BACT</name>
<dbReference type="AlphaFoldDB" id="K2GVG5"/>
<gene>
    <name evidence="1" type="ORF">ACD_3C00225G0018</name>
</gene>